<name>A0ABQ6BPC8_9NEIS</name>
<gene>
    <name evidence="2" type="ORF">GCM10007860_06530</name>
</gene>
<dbReference type="NCBIfam" id="TIGR01644">
    <property type="entry name" value="phage_P2_V"/>
    <property type="match status" value="1"/>
</dbReference>
<protein>
    <submittedName>
        <fullName evidence="2">Phage baseplate assembly protein</fullName>
    </submittedName>
</protein>
<comment type="caution">
    <text evidence="2">The sequence shown here is derived from an EMBL/GenBank/DDBJ whole genome shotgun (WGS) entry which is preliminary data.</text>
</comment>
<dbReference type="InterPro" id="IPR037026">
    <property type="entry name" value="Vgr_OB-fold_dom_sf"/>
</dbReference>
<dbReference type="EMBL" id="BSOZ01000005">
    <property type="protein sequence ID" value="GLS03509.1"/>
    <property type="molecule type" value="Genomic_DNA"/>
</dbReference>
<feature type="domain" description="Gp5/Type VI secretion system Vgr protein OB-fold" evidence="1">
    <location>
        <begin position="16"/>
        <end position="83"/>
    </location>
</feature>
<dbReference type="RefSeq" id="WP_018748821.1">
    <property type="nucleotide sequence ID" value="NZ_BSOZ01000005.1"/>
</dbReference>
<reference evidence="3" key="1">
    <citation type="journal article" date="2019" name="Int. J. Syst. Evol. Microbiol.">
        <title>The Global Catalogue of Microorganisms (GCM) 10K type strain sequencing project: providing services to taxonomists for standard genome sequencing and annotation.</title>
        <authorList>
            <consortium name="The Broad Institute Genomics Platform"/>
            <consortium name="The Broad Institute Genome Sequencing Center for Infectious Disease"/>
            <person name="Wu L."/>
            <person name="Ma J."/>
        </authorList>
    </citation>
    <scope>NUCLEOTIDE SEQUENCE [LARGE SCALE GENOMIC DNA]</scope>
    <source>
        <strain evidence="3">NBRC 104970</strain>
    </source>
</reference>
<sequence length="185" mass="18846">MNPIPDLARRLESALRLGTVAAVDHAGARCRVTTGGLHTEWLPWLALRAGHTRSWNPPTPGEQCVVLAPSGEPAAGVVLLGLFSDAAPAPSSDPDETLTVMPDGATLRAGNEVVLDTPQTTSTGRHTIEGLLSYLAGLFGDGCAGGGSVIHGPVTQVGGAITSNGIAVDNHRHAESVGDVTGPPQ</sequence>
<keyword evidence="3" id="KW-1185">Reference proteome</keyword>
<organism evidence="2 3">
    <name type="scientific">Chitiniphilus shinanonensis</name>
    <dbReference type="NCBI Taxonomy" id="553088"/>
    <lineage>
        <taxon>Bacteria</taxon>
        <taxon>Pseudomonadati</taxon>
        <taxon>Pseudomonadota</taxon>
        <taxon>Betaproteobacteria</taxon>
        <taxon>Neisseriales</taxon>
        <taxon>Chitinibacteraceae</taxon>
        <taxon>Chitiniphilus</taxon>
    </lineage>
</organism>
<accession>A0ABQ6BPC8</accession>
<evidence type="ECO:0000313" key="2">
    <source>
        <dbReference type="EMBL" id="GLS03509.1"/>
    </source>
</evidence>
<dbReference type="Pfam" id="PF04717">
    <property type="entry name" value="Phage_base_V"/>
    <property type="match status" value="1"/>
</dbReference>
<dbReference type="Gene3D" id="2.40.50.230">
    <property type="entry name" value="Gp5 N-terminal domain"/>
    <property type="match status" value="1"/>
</dbReference>
<proteinExistence type="predicted"/>
<dbReference type="Proteomes" id="UP001156836">
    <property type="component" value="Unassembled WGS sequence"/>
</dbReference>
<dbReference type="InterPro" id="IPR013046">
    <property type="entry name" value="GpV/Gp45"/>
</dbReference>
<dbReference type="InterPro" id="IPR006531">
    <property type="entry name" value="Gp5/Vgr_OB"/>
</dbReference>
<evidence type="ECO:0000313" key="3">
    <source>
        <dbReference type="Proteomes" id="UP001156836"/>
    </source>
</evidence>
<evidence type="ECO:0000259" key="1">
    <source>
        <dbReference type="Pfam" id="PF04717"/>
    </source>
</evidence>